<organism evidence="1 2">
    <name type="scientific">Actinomadura rubrisoli</name>
    <dbReference type="NCBI Taxonomy" id="2530368"/>
    <lineage>
        <taxon>Bacteria</taxon>
        <taxon>Bacillati</taxon>
        <taxon>Actinomycetota</taxon>
        <taxon>Actinomycetes</taxon>
        <taxon>Streptosporangiales</taxon>
        <taxon>Thermomonosporaceae</taxon>
        <taxon>Actinomadura</taxon>
    </lineage>
</organism>
<name>A0A4V2YXU3_9ACTN</name>
<dbReference type="OrthoDB" id="4236785at2"/>
<dbReference type="RefSeq" id="WP_131892684.1">
    <property type="nucleotide sequence ID" value="NZ_SMKU01000049.1"/>
</dbReference>
<accession>A0A4V2YXU3</accession>
<comment type="caution">
    <text evidence="1">The sequence shown here is derived from an EMBL/GenBank/DDBJ whole genome shotgun (WGS) entry which is preliminary data.</text>
</comment>
<dbReference type="EMBL" id="SMKU01000049">
    <property type="protein sequence ID" value="TDD90777.1"/>
    <property type="molecule type" value="Genomic_DNA"/>
</dbReference>
<dbReference type="AlphaFoldDB" id="A0A4V2YXU3"/>
<evidence type="ECO:0008006" key="3">
    <source>
        <dbReference type="Google" id="ProtNLM"/>
    </source>
</evidence>
<evidence type="ECO:0000313" key="2">
    <source>
        <dbReference type="Proteomes" id="UP000294513"/>
    </source>
</evidence>
<protein>
    <recommendedName>
        <fullName evidence="3">Head-to-tail adaptor</fullName>
    </recommendedName>
</protein>
<reference evidence="1 2" key="1">
    <citation type="submission" date="2019-03" db="EMBL/GenBank/DDBJ databases">
        <title>Draft genome sequences of novel Actinobacteria.</title>
        <authorList>
            <person name="Sahin N."/>
            <person name="Ay H."/>
            <person name="Saygin H."/>
        </authorList>
    </citation>
    <scope>NUCLEOTIDE SEQUENCE [LARGE SCALE GENOMIC DNA]</scope>
    <source>
        <strain evidence="1 2">H3C3</strain>
    </source>
</reference>
<gene>
    <name evidence="1" type="ORF">E1298_12815</name>
</gene>
<proteinExistence type="predicted"/>
<keyword evidence="2" id="KW-1185">Reference proteome</keyword>
<dbReference type="Proteomes" id="UP000294513">
    <property type="component" value="Unassembled WGS sequence"/>
</dbReference>
<sequence length="130" mass="12932">MAYATVTELTGFLDPEPVPAGAARLLDRASRDVDLALECAIYAVDAGGLPTDAGIAATLKEATLEQAAWRIENGEEHGIASPAGSAAIGSVNVTRAASGAAGSGSVGDLGAQAYNVLRLAGLAADGPVIW</sequence>
<evidence type="ECO:0000313" key="1">
    <source>
        <dbReference type="EMBL" id="TDD90777.1"/>
    </source>
</evidence>